<gene>
    <name evidence="2" type="ORF">IQ24_02361</name>
</gene>
<dbReference type="Pfam" id="PF09898">
    <property type="entry name" value="DUF2125"/>
    <property type="match status" value="1"/>
</dbReference>
<dbReference type="Proteomes" id="UP000316225">
    <property type="component" value="Unassembled WGS sequence"/>
</dbReference>
<dbReference type="OrthoDB" id="7791409at2"/>
<dbReference type="EMBL" id="VLKU01000007">
    <property type="protein sequence ID" value="TWI33220.1"/>
    <property type="molecule type" value="Genomic_DNA"/>
</dbReference>
<comment type="caution">
    <text evidence="2">The sequence shown here is derived from an EMBL/GenBank/DDBJ whole genome shotgun (WGS) entry which is preliminary data.</text>
</comment>
<proteinExistence type="predicted"/>
<dbReference type="InterPro" id="IPR018666">
    <property type="entry name" value="DUF2125"/>
</dbReference>
<dbReference type="AlphaFoldDB" id="A0A562NMC7"/>
<feature type="chain" id="PRO_5021795810" evidence="1">
    <location>
        <begin position="22"/>
        <end position="507"/>
    </location>
</feature>
<dbReference type="RefSeq" id="WP_145398172.1">
    <property type="nucleotide sequence ID" value="NZ_VLKU01000007.1"/>
</dbReference>
<accession>A0A562NMC7</accession>
<evidence type="ECO:0000256" key="1">
    <source>
        <dbReference type="SAM" id="SignalP"/>
    </source>
</evidence>
<sequence length="507" mass="53802">MTLRLTSSAIALAAMTMPAFADVTAEQVWQAWVEYYQSTGYTVTEGSRDLAGETLTVRDVVFAFSEPQSGELKFTVPTIELHNTGDGKVRTVYADTLSGTYVGPDAPETDPATPADKVEADFSASMPNNEIVTSGSVEAMTHEFTYPTLVLNLDRLKTGDAEMTKPMEVTLTNSTGSMETVAGDLKKYTYAMKTEKADFKGDFKGNADESVTFDGSVEGLETTGDIAAKPGMFGTEADMNAALKEGMSVQGTLKAGAAVTNFASSMKDENGAAQQMSGKSDGKGFELSFGMSQDGLVYQGGSDAVTAEIQVPQFPFPLSYGVESGTFDIQIPVMKSDDAQPFKIAYSLVNLTLSDEIWNLFDAQKALPRDPATLELDVTGKADVQADLLDPAAQSAEASPFMPSQVTLNRLALSLLGAKAEATGDLAAPEGGDISTPVGTIKARYENLNGLLDNLGKTGFIPAEQLSGVRMMLAMFAKPDASDPNIQTTDLEFKEGGSIFANGQQIQ</sequence>
<name>A0A562NMC7_9RHOB</name>
<protein>
    <submittedName>
        <fullName evidence="2">Uncharacterized protein DUF2125</fullName>
    </submittedName>
</protein>
<feature type="signal peptide" evidence="1">
    <location>
        <begin position="1"/>
        <end position="21"/>
    </location>
</feature>
<keyword evidence="3" id="KW-1185">Reference proteome</keyword>
<organism evidence="2 3">
    <name type="scientific">Paracoccus sulfuroxidans</name>
    <dbReference type="NCBI Taxonomy" id="384678"/>
    <lineage>
        <taxon>Bacteria</taxon>
        <taxon>Pseudomonadati</taxon>
        <taxon>Pseudomonadota</taxon>
        <taxon>Alphaproteobacteria</taxon>
        <taxon>Rhodobacterales</taxon>
        <taxon>Paracoccaceae</taxon>
        <taxon>Paracoccus</taxon>
    </lineage>
</organism>
<evidence type="ECO:0000313" key="2">
    <source>
        <dbReference type="EMBL" id="TWI33220.1"/>
    </source>
</evidence>
<keyword evidence="1" id="KW-0732">Signal</keyword>
<reference evidence="2 3" key="1">
    <citation type="journal article" date="2015" name="Stand. Genomic Sci.">
        <title>Genomic Encyclopedia of Bacterial and Archaeal Type Strains, Phase III: the genomes of soil and plant-associated and newly described type strains.</title>
        <authorList>
            <person name="Whitman W.B."/>
            <person name="Woyke T."/>
            <person name="Klenk H.P."/>
            <person name="Zhou Y."/>
            <person name="Lilburn T.G."/>
            <person name="Beck B.J."/>
            <person name="De Vos P."/>
            <person name="Vandamme P."/>
            <person name="Eisen J.A."/>
            <person name="Garrity G."/>
            <person name="Hugenholtz P."/>
            <person name="Kyrpides N.C."/>
        </authorList>
    </citation>
    <scope>NUCLEOTIDE SEQUENCE [LARGE SCALE GENOMIC DNA]</scope>
    <source>
        <strain evidence="2 3">CGMCC 1.5364</strain>
    </source>
</reference>
<evidence type="ECO:0000313" key="3">
    <source>
        <dbReference type="Proteomes" id="UP000316225"/>
    </source>
</evidence>